<evidence type="ECO:0000256" key="2">
    <source>
        <dbReference type="ARBA" id="ARBA00022490"/>
    </source>
</evidence>
<dbReference type="Pfam" id="PF13242">
    <property type="entry name" value="Hydrolase_like"/>
    <property type="match status" value="1"/>
</dbReference>
<gene>
    <name evidence="8" type="ORF">WMN62_06280</name>
</gene>
<evidence type="ECO:0000256" key="3">
    <source>
        <dbReference type="ARBA" id="ARBA00022723"/>
    </source>
</evidence>
<dbReference type="PIRSF" id="PIRSF004682">
    <property type="entry name" value="GmhB"/>
    <property type="match status" value="1"/>
</dbReference>
<dbReference type="InterPro" id="IPR004446">
    <property type="entry name" value="Heptose_bisP_phosphatase"/>
</dbReference>
<evidence type="ECO:0000256" key="6">
    <source>
        <dbReference type="ARBA" id="ARBA00031828"/>
    </source>
</evidence>
<sequence length="188" mass="19710">MSLAPDRVIRGLLFDRDDTLVVDVPYNADPHLVVPVPGARRAVERARAAGLLLGVVTNQSAIAKGLATRAEVDATNDRVDELVGPFDVWCVCPHDAADDCACRKPRPGMVLDAAERLGVPPEALVVIGDIGADVLAARAAGAQGVLVPTPRTRAEEVDAADTVARTLAEAVDLVIAAAEPSLVERDRT</sequence>
<evidence type="ECO:0000256" key="7">
    <source>
        <dbReference type="PIRNR" id="PIRNR004682"/>
    </source>
</evidence>
<dbReference type="NCBIfam" id="TIGR01509">
    <property type="entry name" value="HAD-SF-IA-v3"/>
    <property type="match status" value="1"/>
</dbReference>
<evidence type="ECO:0000256" key="1">
    <source>
        <dbReference type="ARBA" id="ARBA00004496"/>
    </source>
</evidence>
<organism evidence="8 9">
    <name type="scientific">Curtobacterium citreum</name>
    <dbReference type="NCBI Taxonomy" id="2036"/>
    <lineage>
        <taxon>Bacteria</taxon>
        <taxon>Bacillati</taxon>
        <taxon>Actinomycetota</taxon>
        <taxon>Actinomycetes</taxon>
        <taxon>Micrococcales</taxon>
        <taxon>Microbacteriaceae</taxon>
        <taxon>Curtobacterium</taxon>
    </lineage>
</organism>
<dbReference type="InterPro" id="IPR006439">
    <property type="entry name" value="HAD-SF_hydro_IA"/>
</dbReference>
<dbReference type="InterPro" id="IPR006543">
    <property type="entry name" value="Histidinol-phos"/>
</dbReference>
<accession>A0ABU8Y8B7</accession>
<keyword evidence="5 7" id="KW-0119">Carbohydrate metabolism</keyword>
<dbReference type="NCBIfam" id="TIGR01656">
    <property type="entry name" value="Histidinol-ppas"/>
    <property type="match status" value="1"/>
</dbReference>
<dbReference type="Proteomes" id="UP001370299">
    <property type="component" value="Unassembled WGS sequence"/>
</dbReference>
<dbReference type="InterPro" id="IPR036412">
    <property type="entry name" value="HAD-like_sf"/>
</dbReference>
<dbReference type="EC" id="3.1.3.-" evidence="7"/>
<dbReference type="RefSeq" id="WP_340196092.1">
    <property type="nucleotide sequence ID" value="NZ_JBBKAP010000020.1"/>
</dbReference>
<name>A0ABU8Y8B7_9MICO</name>
<comment type="subcellular location">
    <subcellularLocation>
        <location evidence="1 7">Cytoplasm</location>
    </subcellularLocation>
</comment>
<dbReference type="Gene3D" id="3.40.50.1000">
    <property type="entry name" value="HAD superfamily/HAD-like"/>
    <property type="match status" value="1"/>
</dbReference>
<keyword evidence="4 7" id="KW-0378">Hydrolase</keyword>
<keyword evidence="2 7" id="KW-0963">Cytoplasm</keyword>
<dbReference type="NCBIfam" id="TIGR01662">
    <property type="entry name" value="HAD-SF-IIIA"/>
    <property type="match status" value="1"/>
</dbReference>
<comment type="caution">
    <text evidence="8">The sequence shown here is derived from an EMBL/GenBank/DDBJ whole genome shotgun (WGS) entry which is preliminary data.</text>
</comment>
<reference evidence="8 9" key="1">
    <citation type="submission" date="2024-03" db="EMBL/GenBank/DDBJ databases">
        <title>Whole genomes of four grape xylem sap localized bacterial endophytes.</title>
        <authorList>
            <person name="Kumar G."/>
            <person name="Savka M.A."/>
        </authorList>
    </citation>
    <scope>NUCLEOTIDE SEQUENCE [LARGE SCALE GENOMIC DNA]</scope>
    <source>
        <strain evidence="8 9">RIT_GXS8</strain>
    </source>
</reference>
<evidence type="ECO:0000313" key="8">
    <source>
        <dbReference type="EMBL" id="MEK0171073.1"/>
    </source>
</evidence>
<proteinExistence type="inferred from homology"/>
<dbReference type="InterPro" id="IPR023214">
    <property type="entry name" value="HAD_sf"/>
</dbReference>
<dbReference type="InterPro" id="IPR006549">
    <property type="entry name" value="HAD-SF_hydro_IIIA"/>
</dbReference>
<comment type="similarity">
    <text evidence="7">Belongs to the gmhB family.</text>
</comment>
<dbReference type="SUPFAM" id="SSF56784">
    <property type="entry name" value="HAD-like"/>
    <property type="match status" value="1"/>
</dbReference>
<evidence type="ECO:0000313" key="9">
    <source>
        <dbReference type="Proteomes" id="UP001370299"/>
    </source>
</evidence>
<dbReference type="PANTHER" id="PTHR42891:SF1">
    <property type="entry name" value="D-GLYCERO-BETA-D-MANNO-HEPTOSE-1,7-BISPHOSPHATE 7-PHOSPHATASE"/>
    <property type="match status" value="1"/>
</dbReference>
<dbReference type="EMBL" id="JBBLYY010000034">
    <property type="protein sequence ID" value="MEK0171073.1"/>
    <property type="molecule type" value="Genomic_DNA"/>
</dbReference>
<evidence type="ECO:0000256" key="5">
    <source>
        <dbReference type="ARBA" id="ARBA00023277"/>
    </source>
</evidence>
<dbReference type="PANTHER" id="PTHR42891">
    <property type="entry name" value="D-GLYCERO-BETA-D-MANNO-HEPTOSE-1,7-BISPHOSPHATE 7-PHOSPHATASE"/>
    <property type="match status" value="1"/>
</dbReference>
<dbReference type="GO" id="GO:0016787">
    <property type="term" value="F:hydrolase activity"/>
    <property type="evidence" value="ECO:0007669"/>
    <property type="project" value="UniProtKB-KW"/>
</dbReference>
<protein>
    <recommendedName>
        <fullName evidence="6 7">D,D-heptose 1,7-bisphosphate phosphatase</fullName>
        <ecNumber evidence="7">3.1.3.-</ecNumber>
    </recommendedName>
</protein>
<evidence type="ECO:0000256" key="4">
    <source>
        <dbReference type="ARBA" id="ARBA00022801"/>
    </source>
</evidence>
<keyword evidence="3" id="KW-0479">Metal-binding</keyword>
<keyword evidence="9" id="KW-1185">Reference proteome</keyword>